<keyword evidence="1" id="KW-0472">Membrane</keyword>
<dbReference type="AlphaFoldDB" id="A0A3R9Q3V3"/>
<evidence type="ECO:0000313" key="3">
    <source>
        <dbReference type="Proteomes" id="UP000276389"/>
    </source>
</evidence>
<feature type="transmembrane region" description="Helical" evidence="1">
    <location>
        <begin position="15"/>
        <end position="35"/>
    </location>
</feature>
<gene>
    <name evidence="2" type="ORF">EJE24_09935</name>
</gene>
<protein>
    <submittedName>
        <fullName evidence="2">Uncharacterized protein</fullName>
    </submittedName>
</protein>
<evidence type="ECO:0000256" key="1">
    <source>
        <dbReference type="SAM" id="Phobius"/>
    </source>
</evidence>
<feature type="transmembrane region" description="Helical" evidence="1">
    <location>
        <begin position="41"/>
        <end position="59"/>
    </location>
</feature>
<comment type="caution">
    <text evidence="2">The sequence shown here is derived from an EMBL/GenBank/DDBJ whole genome shotgun (WGS) entry which is preliminary data.</text>
</comment>
<reference evidence="2 3" key="1">
    <citation type="submission" date="2018-12" db="EMBL/GenBank/DDBJ databases">
        <title>The Genome Submission of two Enterobacter spp. strains.</title>
        <authorList>
            <person name="Wu W."/>
            <person name="Wei L."/>
            <person name="Feng Y."/>
            <person name="Zong Z."/>
        </authorList>
    </citation>
    <scope>NUCLEOTIDE SEQUENCE [LARGE SCALE GENOMIC DNA]</scope>
    <source>
        <strain evidence="2 3">WCHEHu045002</strain>
    </source>
</reference>
<keyword evidence="1" id="KW-1133">Transmembrane helix</keyword>
<dbReference type="Proteomes" id="UP000276389">
    <property type="component" value="Unassembled WGS sequence"/>
</dbReference>
<sequence length="61" mass="7436">MIYIKRMLLWLARQLFALYAPQICVILFAVSYINFFREGPLWPIGIFAIFIVYIFVRYVKW</sequence>
<proteinExistence type="predicted"/>
<name>A0A3R9Q3V3_9ENTR</name>
<evidence type="ECO:0000313" key="2">
    <source>
        <dbReference type="EMBL" id="RSK68061.1"/>
    </source>
</evidence>
<accession>A0A3R9Q3V3</accession>
<organism evidence="2 3">
    <name type="scientific">Enterobacter huaxiensis</name>
    <dbReference type="NCBI Taxonomy" id="2494702"/>
    <lineage>
        <taxon>Bacteria</taxon>
        <taxon>Pseudomonadati</taxon>
        <taxon>Pseudomonadota</taxon>
        <taxon>Gammaproteobacteria</taxon>
        <taxon>Enterobacterales</taxon>
        <taxon>Enterobacteriaceae</taxon>
        <taxon>Enterobacter</taxon>
    </lineage>
</organism>
<keyword evidence="1" id="KW-0812">Transmembrane</keyword>
<dbReference type="EMBL" id="RWHU01000003">
    <property type="protein sequence ID" value="RSK68061.1"/>
    <property type="molecule type" value="Genomic_DNA"/>
</dbReference>